<evidence type="ECO:0000256" key="1">
    <source>
        <dbReference type="ARBA" id="ARBA00007447"/>
    </source>
</evidence>
<dbReference type="GO" id="GO:0006508">
    <property type="term" value="P:proteolysis"/>
    <property type="evidence" value="ECO:0007669"/>
    <property type="project" value="UniProtKB-KW"/>
</dbReference>
<organism evidence="12 13">
    <name type="scientific">Ilex paraguariensis</name>
    <name type="common">yerba mate</name>
    <dbReference type="NCBI Taxonomy" id="185542"/>
    <lineage>
        <taxon>Eukaryota</taxon>
        <taxon>Viridiplantae</taxon>
        <taxon>Streptophyta</taxon>
        <taxon>Embryophyta</taxon>
        <taxon>Tracheophyta</taxon>
        <taxon>Spermatophyta</taxon>
        <taxon>Magnoliopsida</taxon>
        <taxon>eudicotyledons</taxon>
        <taxon>Gunneridae</taxon>
        <taxon>Pentapetalae</taxon>
        <taxon>asterids</taxon>
        <taxon>campanulids</taxon>
        <taxon>Aquifoliales</taxon>
        <taxon>Aquifoliaceae</taxon>
        <taxon>Ilex</taxon>
    </lineage>
</organism>
<keyword evidence="6 8" id="KW-1015">Disulfide bond</keyword>
<dbReference type="PROSITE" id="PS51767">
    <property type="entry name" value="PEPTIDASE_A1"/>
    <property type="match status" value="1"/>
</dbReference>
<dbReference type="EMBL" id="CAUOFW020007469">
    <property type="protein sequence ID" value="CAK9179317.1"/>
    <property type="molecule type" value="Genomic_DNA"/>
</dbReference>
<proteinExistence type="inferred from homology"/>
<dbReference type="FunFam" id="2.40.70.10:FF:000009">
    <property type="entry name" value="Aspartic proteinase A1"/>
    <property type="match status" value="1"/>
</dbReference>
<keyword evidence="5 9" id="KW-0378">Hydrolase</keyword>
<evidence type="ECO:0000256" key="2">
    <source>
        <dbReference type="ARBA" id="ARBA00022670"/>
    </source>
</evidence>
<dbReference type="Gene3D" id="2.40.70.10">
    <property type="entry name" value="Acid Proteases"/>
    <property type="match status" value="2"/>
</dbReference>
<dbReference type="PROSITE" id="PS00141">
    <property type="entry name" value="ASP_PROTEASE"/>
    <property type="match status" value="1"/>
</dbReference>
<evidence type="ECO:0000256" key="4">
    <source>
        <dbReference type="ARBA" id="ARBA00022750"/>
    </source>
</evidence>
<feature type="disulfide bond" evidence="8">
    <location>
        <begin position="120"/>
        <end position="126"/>
    </location>
</feature>
<dbReference type="AlphaFoldDB" id="A0ABC8UCB7"/>
<keyword evidence="7" id="KW-0325">Glycoprotein</keyword>
<evidence type="ECO:0000256" key="7">
    <source>
        <dbReference type="ARBA" id="ARBA00023180"/>
    </source>
</evidence>
<protein>
    <recommendedName>
        <fullName evidence="11">Peptidase A1 domain-containing protein</fullName>
    </recommendedName>
</protein>
<keyword evidence="3 10" id="KW-0732">Signal</keyword>
<feature type="chain" id="PRO_5044747740" description="Peptidase A1 domain-containing protein" evidence="10">
    <location>
        <begin position="25"/>
        <end position="302"/>
    </location>
</feature>
<dbReference type="InterPro" id="IPR033121">
    <property type="entry name" value="PEPTIDASE_A1"/>
</dbReference>
<evidence type="ECO:0000256" key="10">
    <source>
        <dbReference type="SAM" id="SignalP"/>
    </source>
</evidence>
<dbReference type="InterPro" id="IPR001461">
    <property type="entry name" value="Aspartic_peptidase_A1"/>
</dbReference>
<dbReference type="InterPro" id="IPR001969">
    <property type="entry name" value="Aspartic_peptidase_AS"/>
</dbReference>
<evidence type="ECO:0000256" key="3">
    <source>
        <dbReference type="ARBA" id="ARBA00022729"/>
    </source>
</evidence>
<sequence length="302" mass="33305">MDSLFRVLLVGVLLLCLLSPPVFCASDDGLLRVGLKKRKLDDITRLRGHLATKEGESLGASTRNYHLRGNVGDSNTDIVTLKNYMDAQYYGEIGIGTPPQKFTVVFDTGSSNLWVPSAKCYFSVACYLHSYYKSSHSSTYKKNGVVPLAGKSAAIQYGSGSISGFFSQDSIKVGDLVVNNQDFIEATKEPSITFVAAKFDGILGLGFQEISVGNVVPLWDNMVNQGLVKKPVFSFWFNRNADEEEGGEIVFGGVDYSHFKGEHNYVPVTEKGYWQFDMGDVLVDGETTGKFMEPLFVLARRH</sequence>
<evidence type="ECO:0000259" key="11">
    <source>
        <dbReference type="PROSITE" id="PS51767"/>
    </source>
</evidence>
<comment type="similarity">
    <text evidence="1 9">Belongs to the peptidase A1 family.</text>
</comment>
<gene>
    <name evidence="12" type="ORF">ILEXP_LOCUS49253</name>
</gene>
<dbReference type="Pfam" id="PF00026">
    <property type="entry name" value="Asp"/>
    <property type="match status" value="1"/>
</dbReference>
<evidence type="ECO:0000256" key="8">
    <source>
        <dbReference type="PIRSR" id="PIRSR601461-2"/>
    </source>
</evidence>
<reference evidence="12 13" key="1">
    <citation type="submission" date="2024-02" db="EMBL/GenBank/DDBJ databases">
        <authorList>
            <person name="Vignale AGUSTIN F."/>
            <person name="Sosa J E."/>
            <person name="Modenutti C."/>
        </authorList>
    </citation>
    <scope>NUCLEOTIDE SEQUENCE [LARGE SCALE GENOMIC DNA]</scope>
</reference>
<evidence type="ECO:0000256" key="6">
    <source>
        <dbReference type="ARBA" id="ARBA00023157"/>
    </source>
</evidence>
<keyword evidence="2 9" id="KW-0645">Protease</keyword>
<dbReference type="PANTHER" id="PTHR47966:SF54">
    <property type="entry name" value="ASPARTIC PROTEINASE"/>
    <property type="match status" value="1"/>
</dbReference>
<accession>A0ABC8UCB7</accession>
<evidence type="ECO:0000313" key="13">
    <source>
        <dbReference type="Proteomes" id="UP001642360"/>
    </source>
</evidence>
<dbReference type="GO" id="GO:0004190">
    <property type="term" value="F:aspartic-type endopeptidase activity"/>
    <property type="evidence" value="ECO:0007669"/>
    <property type="project" value="UniProtKB-KW"/>
</dbReference>
<dbReference type="Proteomes" id="UP001642360">
    <property type="component" value="Unassembled WGS sequence"/>
</dbReference>
<evidence type="ECO:0000256" key="9">
    <source>
        <dbReference type="RuleBase" id="RU000454"/>
    </source>
</evidence>
<dbReference type="PANTHER" id="PTHR47966">
    <property type="entry name" value="BETA-SITE APP-CLEAVING ENZYME, ISOFORM A-RELATED"/>
    <property type="match status" value="1"/>
</dbReference>
<evidence type="ECO:0000256" key="5">
    <source>
        <dbReference type="ARBA" id="ARBA00022801"/>
    </source>
</evidence>
<name>A0ABC8UCB7_9AQUA</name>
<evidence type="ECO:0000313" key="12">
    <source>
        <dbReference type="EMBL" id="CAK9179317.1"/>
    </source>
</evidence>
<keyword evidence="13" id="KW-1185">Reference proteome</keyword>
<feature type="signal peptide" evidence="10">
    <location>
        <begin position="1"/>
        <end position="24"/>
    </location>
</feature>
<dbReference type="PRINTS" id="PR00792">
    <property type="entry name" value="PEPSIN"/>
</dbReference>
<comment type="caution">
    <text evidence="12">The sequence shown here is derived from an EMBL/GenBank/DDBJ whole genome shotgun (WGS) entry which is preliminary data.</text>
</comment>
<dbReference type="SUPFAM" id="SSF50630">
    <property type="entry name" value="Acid proteases"/>
    <property type="match status" value="1"/>
</dbReference>
<feature type="domain" description="Peptidase A1" evidence="11">
    <location>
        <begin position="89"/>
        <end position="302"/>
    </location>
</feature>
<dbReference type="InterPro" id="IPR021109">
    <property type="entry name" value="Peptidase_aspartic_dom_sf"/>
</dbReference>
<keyword evidence="4 9" id="KW-0064">Aspartyl protease</keyword>